<evidence type="ECO:0000259" key="1">
    <source>
        <dbReference type="PROSITE" id="PS00028"/>
    </source>
</evidence>
<comment type="caution">
    <text evidence="2">The sequence shown here is derived from an EMBL/GenBank/DDBJ whole genome shotgun (WGS) entry which is preliminary data.</text>
</comment>
<evidence type="ECO:0000313" key="3">
    <source>
        <dbReference type="Proteomes" id="UP001292094"/>
    </source>
</evidence>
<protein>
    <recommendedName>
        <fullName evidence="1">C2H2-type domain-containing protein</fullName>
    </recommendedName>
</protein>
<dbReference type="AlphaFoldDB" id="A0AAE1QL10"/>
<accession>A0AAE1QL10</accession>
<sequence length="93" mass="10191">MSIGAEGSQMVSDFTGAKQLSADSKEVLRDGIVSMPGNGYYCPCCNKIMTGAVPLMQHIDSNKHRKQRSMLFPPAPSLFDLPDINQLKVTVLY</sequence>
<evidence type="ECO:0000313" key="2">
    <source>
        <dbReference type="EMBL" id="KAK4328259.1"/>
    </source>
</evidence>
<reference evidence="2" key="1">
    <citation type="submission" date="2023-11" db="EMBL/GenBank/DDBJ databases">
        <title>Genome assemblies of two species of porcelain crab, Petrolisthes cinctipes and Petrolisthes manimaculis (Anomura: Porcellanidae).</title>
        <authorList>
            <person name="Angst P."/>
        </authorList>
    </citation>
    <scope>NUCLEOTIDE SEQUENCE</scope>
    <source>
        <strain evidence="2">PB745_02</strain>
        <tissue evidence="2">Gill</tissue>
    </source>
</reference>
<organism evidence="2 3">
    <name type="scientific">Petrolisthes manimaculis</name>
    <dbReference type="NCBI Taxonomy" id="1843537"/>
    <lineage>
        <taxon>Eukaryota</taxon>
        <taxon>Metazoa</taxon>
        <taxon>Ecdysozoa</taxon>
        <taxon>Arthropoda</taxon>
        <taxon>Crustacea</taxon>
        <taxon>Multicrustacea</taxon>
        <taxon>Malacostraca</taxon>
        <taxon>Eumalacostraca</taxon>
        <taxon>Eucarida</taxon>
        <taxon>Decapoda</taxon>
        <taxon>Pleocyemata</taxon>
        <taxon>Anomura</taxon>
        <taxon>Galatheoidea</taxon>
        <taxon>Porcellanidae</taxon>
        <taxon>Petrolisthes</taxon>
    </lineage>
</organism>
<dbReference type="Pfam" id="PF12874">
    <property type="entry name" value="zf-met"/>
    <property type="match status" value="1"/>
</dbReference>
<dbReference type="SUPFAM" id="SSF57667">
    <property type="entry name" value="beta-beta-alpha zinc fingers"/>
    <property type="match status" value="1"/>
</dbReference>
<gene>
    <name evidence="2" type="ORF">Pmani_001377</name>
</gene>
<dbReference type="InterPro" id="IPR036236">
    <property type="entry name" value="Znf_C2H2_sf"/>
</dbReference>
<dbReference type="PROSITE" id="PS00028">
    <property type="entry name" value="ZINC_FINGER_C2H2_1"/>
    <property type="match status" value="1"/>
</dbReference>
<proteinExistence type="predicted"/>
<dbReference type="InterPro" id="IPR013087">
    <property type="entry name" value="Znf_C2H2_type"/>
</dbReference>
<keyword evidence="3" id="KW-1185">Reference proteome</keyword>
<dbReference type="EMBL" id="JAWZYT010000092">
    <property type="protein sequence ID" value="KAK4328259.1"/>
    <property type="molecule type" value="Genomic_DNA"/>
</dbReference>
<feature type="domain" description="C2H2-type" evidence="1">
    <location>
        <begin position="42"/>
        <end position="64"/>
    </location>
</feature>
<name>A0AAE1QL10_9EUCA</name>
<dbReference type="Gene3D" id="3.30.160.60">
    <property type="entry name" value="Classic Zinc Finger"/>
    <property type="match status" value="1"/>
</dbReference>
<dbReference type="Proteomes" id="UP001292094">
    <property type="component" value="Unassembled WGS sequence"/>
</dbReference>